<protein>
    <submittedName>
        <fullName evidence="1">Uncharacterized protein</fullName>
    </submittedName>
</protein>
<dbReference type="Proteomes" id="UP001165289">
    <property type="component" value="Unassembled WGS sequence"/>
</dbReference>
<dbReference type="AlphaFoldDB" id="A0AAV7K7I2"/>
<dbReference type="EMBL" id="JAKMXF010000143">
    <property type="protein sequence ID" value="KAI6656635.1"/>
    <property type="molecule type" value="Genomic_DNA"/>
</dbReference>
<keyword evidence="2" id="KW-1185">Reference proteome</keyword>
<accession>A0AAV7K7I2</accession>
<organism evidence="1 2">
    <name type="scientific">Oopsacas minuta</name>
    <dbReference type="NCBI Taxonomy" id="111878"/>
    <lineage>
        <taxon>Eukaryota</taxon>
        <taxon>Metazoa</taxon>
        <taxon>Porifera</taxon>
        <taxon>Hexactinellida</taxon>
        <taxon>Hexasterophora</taxon>
        <taxon>Lyssacinosida</taxon>
        <taxon>Leucopsacidae</taxon>
        <taxon>Oopsacas</taxon>
    </lineage>
</organism>
<reference evidence="1 2" key="1">
    <citation type="journal article" date="2023" name="BMC Biol.">
        <title>The compact genome of the sponge Oopsacas minuta (Hexactinellida) is lacking key metazoan core genes.</title>
        <authorList>
            <person name="Santini S."/>
            <person name="Schenkelaars Q."/>
            <person name="Jourda C."/>
            <person name="Duchesne M."/>
            <person name="Belahbib H."/>
            <person name="Rocher C."/>
            <person name="Selva M."/>
            <person name="Riesgo A."/>
            <person name="Vervoort M."/>
            <person name="Leys S.P."/>
            <person name="Kodjabachian L."/>
            <person name="Le Bivic A."/>
            <person name="Borchiellini C."/>
            <person name="Claverie J.M."/>
            <person name="Renard E."/>
        </authorList>
    </citation>
    <scope>NUCLEOTIDE SEQUENCE [LARGE SCALE GENOMIC DNA]</scope>
    <source>
        <strain evidence="1">SPO-2</strain>
    </source>
</reference>
<proteinExistence type="predicted"/>
<evidence type="ECO:0000313" key="2">
    <source>
        <dbReference type="Proteomes" id="UP001165289"/>
    </source>
</evidence>
<sequence>MAEPTDFETLSPVTKRKMVWEEINIITALEEARELIETLKFMARRVMKADCELYYCNFSRTTHPDCSIKAKIEKYGSEYKVCLFGHHKHDECNQKVELRNKGLSYEKKQLCLEILKSSPYTLPRKIFDIMVNQRPDLTFVPEDIIKIRHFKYKTNLVYLVYMWKTLVKRCATKSLNTKIIHKYLFVKNRKKYIMTKGNFS</sequence>
<evidence type="ECO:0000313" key="1">
    <source>
        <dbReference type="EMBL" id="KAI6656635.1"/>
    </source>
</evidence>
<gene>
    <name evidence="1" type="ORF">LOD99_11286</name>
</gene>
<name>A0AAV7K7I2_9METZ</name>
<comment type="caution">
    <text evidence="1">The sequence shown here is derived from an EMBL/GenBank/DDBJ whole genome shotgun (WGS) entry which is preliminary data.</text>
</comment>